<reference evidence="1 2" key="1">
    <citation type="submission" date="2017-06" db="EMBL/GenBank/DDBJ databases">
        <title>Draft Genome Sequence of Natranaerobius trueperi halophilic, alkalithermophilic bacteria from soda lakes.</title>
        <authorList>
            <person name="Zhao B."/>
        </authorList>
    </citation>
    <scope>NUCLEOTIDE SEQUENCE [LARGE SCALE GENOMIC DNA]</scope>
    <source>
        <strain evidence="1 2">DSM 18760</strain>
    </source>
</reference>
<dbReference type="EMBL" id="NIQC01000004">
    <property type="protein sequence ID" value="OWZ84507.1"/>
    <property type="molecule type" value="Genomic_DNA"/>
</dbReference>
<organism evidence="1 2">
    <name type="scientific">Natranaerobius trueperi</name>
    <dbReference type="NCBI Taxonomy" id="759412"/>
    <lineage>
        <taxon>Bacteria</taxon>
        <taxon>Bacillati</taxon>
        <taxon>Bacillota</taxon>
        <taxon>Clostridia</taxon>
        <taxon>Natranaerobiales</taxon>
        <taxon>Natranaerobiaceae</taxon>
        <taxon>Natranaerobius</taxon>
    </lineage>
</organism>
<accession>A0A226C273</accession>
<evidence type="ECO:0008006" key="3">
    <source>
        <dbReference type="Google" id="ProtNLM"/>
    </source>
</evidence>
<name>A0A226C273_9FIRM</name>
<protein>
    <recommendedName>
        <fullName evidence="3">RNA-binding protein</fullName>
    </recommendedName>
</protein>
<dbReference type="Pfam" id="PF05991">
    <property type="entry name" value="NYN_YacP"/>
    <property type="match status" value="1"/>
</dbReference>
<evidence type="ECO:0000313" key="1">
    <source>
        <dbReference type="EMBL" id="OWZ84507.1"/>
    </source>
</evidence>
<dbReference type="InterPro" id="IPR010298">
    <property type="entry name" value="YacP-like"/>
</dbReference>
<dbReference type="PANTHER" id="PTHR34547">
    <property type="entry name" value="YACP-LIKE NYN DOMAIN PROTEIN"/>
    <property type="match status" value="1"/>
</dbReference>
<gene>
    <name evidence="1" type="ORF">CDO51_03120</name>
</gene>
<dbReference type="PANTHER" id="PTHR34547:SF1">
    <property type="entry name" value="YACP-LIKE NYN DOMAIN PROTEIN"/>
    <property type="match status" value="1"/>
</dbReference>
<sequence>MLLLHYYYTNALDKKGSELGLQEKWSDFLTDYLIVDGYNIINAWTNLKQTAEESLEISRLELIEELAKFKNILWKQIIVVFDAHLTKEKKRHTEESSGVMVIFTQEGETADSLIEALVYELVTQGNVEVATSDWQEQRVILGKGAARLSARNLKDITNATTQRIRKRYINKDDSKNTLGNLLDERMKEKLNSFRQSD</sequence>
<dbReference type="AlphaFoldDB" id="A0A226C273"/>
<proteinExistence type="predicted"/>
<evidence type="ECO:0000313" key="2">
    <source>
        <dbReference type="Proteomes" id="UP000214588"/>
    </source>
</evidence>
<dbReference type="CDD" id="cd10912">
    <property type="entry name" value="PIN_YacP-like"/>
    <property type="match status" value="1"/>
</dbReference>
<comment type="caution">
    <text evidence="1">The sequence shown here is derived from an EMBL/GenBank/DDBJ whole genome shotgun (WGS) entry which is preliminary data.</text>
</comment>
<keyword evidence="2" id="KW-1185">Reference proteome</keyword>
<dbReference type="Proteomes" id="UP000214588">
    <property type="component" value="Unassembled WGS sequence"/>
</dbReference>